<dbReference type="SUPFAM" id="SSF51735">
    <property type="entry name" value="NAD(P)-binding Rossmann-fold domains"/>
    <property type="match status" value="1"/>
</dbReference>
<protein>
    <recommendedName>
        <fullName evidence="5">Alcohol dehydrogenase-like C-terminal domain-containing protein</fullName>
    </recommendedName>
</protein>
<evidence type="ECO:0000313" key="6">
    <source>
        <dbReference type="EMBL" id="KAJ3055947.1"/>
    </source>
</evidence>
<gene>
    <name evidence="6" type="ORF">HK097_008656</name>
</gene>
<evidence type="ECO:0000256" key="3">
    <source>
        <dbReference type="ARBA" id="ARBA00022833"/>
    </source>
</evidence>
<dbReference type="InterPro" id="IPR011032">
    <property type="entry name" value="GroES-like_sf"/>
</dbReference>
<dbReference type="InterPro" id="IPR036291">
    <property type="entry name" value="NAD(P)-bd_dom_sf"/>
</dbReference>
<dbReference type="GO" id="GO:0046872">
    <property type="term" value="F:metal ion binding"/>
    <property type="evidence" value="ECO:0007669"/>
    <property type="project" value="UniProtKB-KW"/>
</dbReference>
<comment type="caution">
    <text evidence="6">The sequence shown here is derived from an EMBL/GenBank/DDBJ whole genome shotgun (WGS) entry which is preliminary data.</text>
</comment>
<accession>A0AAD5SL69</accession>
<keyword evidence="3" id="KW-0862">Zinc</keyword>
<sequence length="230" mass="24566">MWWTYNSKRPDGSVTQGGYADHIRVRHQWAFLIPDEIDSISAGPLLCAGLTVYAPLARENVGSGTKVGVIGIGGLGHLAIQFAAALGADVTAISHSSSKQSDALKLGAKTFIPLSALAQHVRCFDVIVVTANNNGQNWASYISALRAFGKLILVALPEEDIKVPPHMFTGTQISVTGSVIGSRKEMKSMLEVAAAKHVRPLTELLPLANVNEALAKVRNGTVRYRMVLGL</sequence>
<name>A0AAD5SL69_9FUNG</name>
<dbReference type="InterPro" id="IPR047109">
    <property type="entry name" value="CAD-like"/>
</dbReference>
<dbReference type="FunFam" id="3.40.50.720:FF:000022">
    <property type="entry name" value="Cinnamyl alcohol dehydrogenase"/>
    <property type="match status" value="1"/>
</dbReference>
<dbReference type="Gene3D" id="3.90.180.10">
    <property type="entry name" value="Medium-chain alcohol dehydrogenases, catalytic domain"/>
    <property type="match status" value="1"/>
</dbReference>
<evidence type="ECO:0000256" key="2">
    <source>
        <dbReference type="ARBA" id="ARBA00022723"/>
    </source>
</evidence>
<evidence type="ECO:0000256" key="1">
    <source>
        <dbReference type="ARBA" id="ARBA00001947"/>
    </source>
</evidence>
<dbReference type="GO" id="GO:0016616">
    <property type="term" value="F:oxidoreductase activity, acting on the CH-OH group of donors, NAD or NADP as acceptor"/>
    <property type="evidence" value="ECO:0007669"/>
    <property type="project" value="InterPro"/>
</dbReference>
<keyword evidence="4" id="KW-0560">Oxidoreductase</keyword>
<evidence type="ECO:0000259" key="5">
    <source>
        <dbReference type="Pfam" id="PF00107"/>
    </source>
</evidence>
<keyword evidence="2" id="KW-0479">Metal-binding</keyword>
<dbReference type="Pfam" id="PF00107">
    <property type="entry name" value="ADH_zinc_N"/>
    <property type="match status" value="1"/>
</dbReference>
<feature type="domain" description="Alcohol dehydrogenase-like C-terminal" evidence="5">
    <location>
        <begin position="74"/>
        <end position="193"/>
    </location>
</feature>
<evidence type="ECO:0000313" key="7">
    <source>
        <dbReference type="Proteomes" id="UP001212841"/>
    </source>
</evidence>
<dbReference type="InterPro" id="IPR013149">
    <property type="entry name" value="ADH-like_C"/>
</dbReference>
<reference evidence="6" key="1">
    <citation type="submission" date="2020-05" db="EMBL/GenBank/DDBJ databases">
        <title>Phylogenomic resolution of chytrid fungi.</title>
        <authorList>
            <person name="Stajich J.E."/>
            <person name="Amses K."/>
            <person name="Simmons R."/>
            <person name="Seto K."/>
            <person name="Myers J."/>
            <person name="Bonds A."/>
            <person name="Quandt C.A."/>
            <person name="Barry K."/>
            <person name="Liu P."/>
            <person name="Grigoriev I."/>
            <person name="Longcore J.E."/>
            <person name="James T.Y."/>
        </authorList>
    </citation>
    <scope>NUCLEOTIDE SEQUENCE</scope>
    <source>
        <strain evidence="6">JEL0318</strain>
    </source>
</reference>
<keyword evidence="7" id="KW-1185">Reference proteome</keyword>
<proteinExistence type="predicted"/>
<comment type="cofactor">
    <cofactor evidence="1">
        <name>Zn(2+)</name>
        <dbReference type="ChEBI" id="CHEBI:29105"/>
    </cofactor>
</comment>
<evidence type="ECO:0000256" key="4">
    <source>
        <dbReference type="ARBA" id="ARBA00023002"/>
    </source>
</evidence>
<dbReference type="Gene3D" id="3.40.50.720">
    <property type="entry name" value="NAD(P)-binding Rossmann-like Domain"/>
    <property type="match status" value="1"/>
</dbReference>
<dbReference type="SUPFAM" id="SSF50129">
    <property type="entry name" value="GroES-like"/>
    <property type="match status" value="1"/>
</dbReference>
<dbReference type="Proteomes" id="UP001212841">
    <property type="component" value="Unassembled WGS sequence"/>
</dbReference>
<organism evidence="6 7">
    <name type="scientific">Rhizophlyctis rosea</name>
    <dbReference type="NCBI Taxonomy" id="64517"/>
    <lineage>
        <taxon>Eukaryota</taxon>
        <taxon>Fungi</taxon>
        <taxon>Fungi incertae sedis</taxon>
        <taxon>Chytridiomycota</taxon>
        <taxon>Chytridiomycota incertae sedis</taxon>
        <taxon>Chytridiomycetes</taxon>
        <taxon>Rhizophlyctidales</taxon>
        <taxon>Rhizophlyctidaceae</taxon>
        <taxon>Rhizophlyctis</taxon>
    </lineage>
</organism>
<dbReference type="PANTHER" id="PTHR42683">
    <property type="entry name" value="ALDEHYDE REDUCTASE"/>
    <property type="match status" value="1"/>
</dbReference>
<dbReference type="EMBL" id="JADGJD010000052">
    <property type="protein sequence ID" value="KAJ3055947.1"/>
    <property type="molecule type" value="Genomic_DNA"/>
</dbReference>
<dbReference type="AlphaFoldDB" id="A0AAD5SL69"/>